<keyword evidence="7" id="KW-0418">Kinase</keyword>
<evidence type="ECO:0000259" key="10">
    <source>
        <dbReference type="PROSITE" id="PS50885"/>
    </source>
</evidence>
<accession>A0A6L6JAX0</accession>
<dbReference type="GO" id="GO:0005524">
    <property type="term" value="F:ATP binding"/>
    <property type="evidence" value="ECO:0007669"/>
    <property type="project" value="UniProtKB-KW"/>
</dbReference>
<dbReference type="SMART" id="SM00304">
    <property type="entry name" value="HAMP"/>
    <property type="match status" value="1"/>
</dbReference>
<feature type="domain" description="HAMP" evidence="10">
    <location>
        <begin position="307"/>
        <end position="361"/>
    </location>
</feature>
<gene>
    <name evidence="11" type="ORF">GL286_11040</name>
</gene>
<protein>
    <recommendedName>
        <fullName evidence="3">histidine kinase</fullName>
        <ecNumber evidence="3">2.7.13.3</ecNumber>
    </recommendedName>
</protein>
<keyword evidence="6" id="KW-0547">Nucleotide-binding</keyword>
<dbReference type="PANTHER" id="PTHR41523:SF8">
    <property type="entry name" value="ETHYLENE RESPONSE SENSOR PROTEIN"/>
    <property type="match status" value="1"/>
</dbReference>
<evidence type="ECO:0000256" key="8">
    <source>
        <dbReference type="ARBA" id="ARBA00022840"/>
    </source>
</evidence>
<dbReference type="InterPro" id="IPR003660">
    <property type="entry name" value="HAMP_dom"/>
</dbReference>
<evidence type="ECO:0000256" key="5">
    <source>
        <dbReference type="ARBA" id="ARBA00022679"/>
    </source>
</evidence>
<feature type="transmembrane region" description="Helical" evidence="9">
    <location>
        <begin position="20"/>
        <end position="41"/>
    </location>
</feature>
<evidence type="ECO:0000256" key="1">
    <source>
        <dbReference type="ARBA" id="ARBA00000085"/>
    </source>
</evidence>
<dbReference type="Gene3D" id="3.30.565.10">
    <property type="entry name" value="Histidine kinase-like ATPase, C-terminal domain"/>
    <property type="match status" value="1"/>
</dbReference>
<dbReference type="RefSeq" id="WP_170295147.1">
    <property type="nucleotide sequence ID" value="NZ_WMIE01000005.1"/>
</dbReference>
<keyword evidence="9" id="KW-0472">Membrane</keyword>
<evidence type="ECO:0000256" key="9">
    <source>
        <dbReference type="SAM" id="Phobius"/>
    </source>
</evidence>
<dbReference type="Gene3D" id="6.10.340.10">
    <property type="match status" value="1"/>
</dbReference>
<dbReference type="InterPro" id="IPR011495">
    <property type="entry name" value="Sig_transdc_His_kin_sub2_dim/P"/>
</dbReference>
<dbReference type="GO" id="GO:0016020">
    <property type="term" value="C:membrane"/>
    <property type="evidence" value="ECO:0007669"/>
    <property type="project" value="UniProtKB-SubCell"/>
</dbReference>
<dbReference type="Pfam" id="PF07568">
    <property type="entry name" value="HisKA_2"/>
    <property type="match status" value="1"/>
</dbReference>
<name>A0A6L6JAX0_9RHOB</name>
<evidence type="ECO:0000256" key="3">
    <source>
        <dbReference type="ARBA" id="ARBA00012438"/>
    </source>
</evidence>
<dbReference type="InterPro" id="IPR036890">
    <property type="entry name" value="HATPase_C_sf"/>
</dbReference>
<keyword evidence="9" id="KW-0812">Transmembrane</keyword>
<dbReference type="GO" id="GO:0007165">
    <property type="term" value="P:signal transduction"/>
    <property type="evidence" value="ECO:0007669"/>
    <property type="project" value="InterPro"/>
</dbReference>
<evidence type="ECO:0000313" key="12">
    <source>
        <dbReference type="Proteomes" id="UP000478183"/>
    </source>
</evidence>
<dbReference type="PANTHER" id="PTHR41523">
    <property type="entry name" value="TWO-COMPONENT SYSTEM SENSOR PROTEIN"/>
    <property type="match status" value="1"/>
</dbReference>
<evidence type="ECO:0000313" key="11">
    <source>
        <dbReference type="EMBL" id="MTH78268.1"/>
    </source>
</evidence>
<dbReference type="CDD" id="cd06225">
    <property type="entry name" value="HAMP"/>
    <property type="match status" value="1"/>
</dbReference>
<keyword evidence="12" id="KW-1185">Reference proteome</keyword>
<dbReference type="EMBL" id="WMIE01000005">
    <property type="protein sequence ID" value="MTH78268.1"/>
    <property type="molecule type" value="Genomic_DNA"/>
</dbReference>
<evidence type="ECO:0000256" key="7">
    <source>
        <dbReference type="ARBA" id="ARBA00022777"/>
    </source>
</evidence>
<keyword evidence="5" id="KW-0808">Transferase</keyword>
<dbReference type="Proteomes" id="UP000478183">
    <property type="component" value="Unassembled WGS sequence"/>
</dbReference>
<sequence length="595" mass="64467">MAPRLLDRLEFTKGLGFRLGGLLSVAILPIGLISVIQTLYLSREYERSSEIALLGRTATAAAGERALLQGAIGTADALGPAVLETMDNPRACADIMRGFVQRTVNFSYAGFTRLDGSTECSSIPGVHDMADDPAFKKFTESPGTLVTTSLVGSGDDPSSVIVIQPLYRGDEPLGFIGVAMSHDMLRSTHVSGVANDSVQVLTFNNLGQILSGAERDDASILDLLPRDKSLPSLLSRSETTFSDYSAQGERRIFSVIPVVPGLVYAMGSWTRSESGIAGIDQTRRTALLLPLILWGASLAVAYFAVYRLVLRHIRELRGQMRRFAIGDRSAPPPVLQGAPTEIGDMSSTFHNMARILIRDEDAMEAAVNEKTVLLKEVHHRVKNNLQLIASIINMQIRVIDHEDARRVLRSVQDRVASLATIYRNLYQAEHLDSVEADRLLRDIINQMVNASVEPGTGLQVETNLSPLVLMPDQAVPLSLLATEAFTNALKYSGSGTDGRPPWVRVTLHNDGLGQATLEVQNSTGNAPPPEGTGLGSQLIEAFSSQLEGHAEQEHIPGRFTLRLTFRVDPVKRKPAGLVSTSDVVLTSAARPGSRH</sequence>
<dbReference type="EC" id="2.7.13.3" evidence="3"/>
<evidence type="ECO:0000256" key="4">
    <source>
        <dbReference type="ARBA" id="ARBA00022553"/>
    </source>
</evidence>
<keyword evidence="8" id="KW-0067">ATP-binding</keyword>
<dbReference type="SUPFAM" id="SSF55874">
    <property type="entry name" value="ATPase domain of HSP90 chaperone/DNA topoisomerase II/histidine kinase"/>
    <property type="match status" value="1"/>
</dbReference>
<keyword evidence="4" id="KW-0597">Phosphoprotein</keyword>
<evidence type="ECO:0000256" key="6">
    <source>
        <dbReference type="ARBA" id="ARBA00022741"/>
    </source>
</evidence>
<dbReference type="GO" id="GO:0004673">
    <property type="term" value="F:protein histidine kinase activity"/>
    <property type="evidence" value="ECO:0007669"/>
    <property type="project" value="UniProtKB-EC"/>
</dbReference>
<proteinExistence type="predicted"/>
<comment type="catalytic activity">
    <reaction evidence="1">
        <text>ATP + protein L-histidine = ADP + protein N-phospho-L-histidine.</text>
        <dbReference type="EC" id="2.7.13.3"/>
    </reaction>
</comment>
<reference evidence="11 12" key="1">
    <citation type="submission" date="2019-11" db="EMBL/GenBank/DDBJ databases">
        <authorList>
            <person name="Dong K."/>
        </authorList>
    </citation>
    <scope>NUCLEOTIDE SEQUENCE [LARGE SCALE GENOMIC DNA]</scope>
    <source>
        <strain evidence="11 12">NBRC 111993</strain>
    </source>
</reference>
<dbReference type="PROSITE" id="PS50885">
    <property type="entry name" value="HAMP"/>
    <property type="match status" value="1"/>
</dbReference>
<dbReference type="AlphaFoldDB" id="A0A6L6JAX0"/>
<keyword evidence="9" id="KW-1133">Transmembrane helix</keyword>
<feature type="transmembrane region" description="Helical" evidence="9">
    <location>
        <begin position="291"/>
        <end position="310"/>
    </location>
</feature>
<organism evidence="11 12">
    <name type="scientific">Paracoccus aestuariivivens</name>
    <dbReference type="NCBI Taxonomy" id="1820333"/>
    <lineage>
        <taxon>Bacteria</taxon>
        <taxon>Pseudomonadati</taxon>
        <taxon>Pseudomonadota</taxon>
        <taxon>Alphaproteobacteria</taxon>
        <taxon>Rhodobacterales</taxon>
        <taxon>Paracoccaceae</taxon>
        <taxon>Paracoccus</taxon>
    </lineage>
</organism>
<comment type="caution">
    <text evidence="11">The sequence shown here is derived from an EMBL/GenBank/DDBJ whole genome shotgun (WGS) entry which is preliminary data.</text>
</comment>
<evidence type="ECO:0000256" key="2">
    <source>
        <dbReference type="ARBA" id="ARBA00004370"/>
    </source>
</evidence>
<comment type="subcellular location">
    <subcellularLocation>
        <location evidence="2">Membrane</location>
    </subcellularLocation>
</comment>